<dbReference type="Proteomes" id="UP000266841">
    <property type="component" value="Unassembled WGS sequence"/>
</dbReference>
<feature type="non-terminal residue" evidence="1">
    <location>
        <position position="1"/>
    </location>
</feature>
<dbReference type="PANTHER" id="PTHR38909:SF1">
    <property type="entry name" value="G PROTEIN GAMMA DOMAIN-CONTAINING PROTEIN"/>
    <property type="match status" value="1"/>
</dbReference>
<dbReference type="AlphaFoldDB" id="K0SP77"/>
<dbReference type="EMBL" id="AGNL01018629">
    <property type="protein sequence ID" value="EJK62776.1"/>
    <property type="molecule type" value="Genomic_DNA"/>
</dbReference>
<name>K0SP77_THAOC</name>
<evidence type="ECO:0000313" key="1">
    <source>
        <dbReference type="EMBL" id="EJK62776.1"/>
    </source>
</evidence>
<dbReference type="InterPro" id="IPR036034">
    <property type="entry name" value="PDZ_sf"/>
</dbReference>
<sequence>EIPSKNTTYSIIAPAGKLGLKIRNSSQTNMAVVDAVKEDSFLSGEVKAGDLLISVDEIDCKGLGAQNVTELICERSAYLARQFVFQRQLQAEEV</sequence>
<keyword evidence="2" id="KW-1185">Reference proteome</keyword>
<dbReference type="PANTHER" id="PTHR38909">
    <property type="entry name" value="G PROTEIN GAMMA DOMAIN-CONTAINING PROTEIN"/>
    <property type="match status" value="1"/>
</dbReference>
<dbReference type="SUPFAM" id="SSF50156">
    <property type="entry name" value="PDZ domain-like"/>
    <property type="match status" value="1"/>
</dbReference>
<dbReference type="Gene3D" id="2.30.42.10">
    <property type="match status" value="1"/>
</dbReference>
<gene>
    <name evidence="1" type="ORF">THAOC_16594</name>
</gene>
<dbReference type="OrthoDB" id="75502at2759"/>
<accession>K0SP77</accession>
<comment type="caution">
    <text evidence="1">The sequence shown here is derived from an EMBL/GenBank/DDBJ whole genome shotgun (WGS) entry which is preliminary data.</text>
</comment>
<protein>
    <recommendedName>
        <fullName evidence="3">PDZ domain-containing protein</fullName>
    </recommendedName>
</protein>
<organism evidence="1 2">
    <name type="scientific">Thalassiosira oceanica</name>
    <name type="common">Marine diatom</name>
    <dbReference type="NCBI Taxonomy" id="159749"/>
    <lineage>
        <taxon>Eukaryota</taxon>
        <taxon>Sar</taxon>
        <taxon>Stramenopiles</taxon>
        <taxon>Ochrophyta</taxon>
        <taxon>Bacillariophyta</taxon>
        <taxon>Coscinodiscophyceae</taxon>
        <taxon>Thalassiosirophycidae</taxon>
        <taxon>Thalassiosirales</taxon>
        <taxon>Thalassiosiraceae</taxon>
        <taxon>Thalassiosira</taxon>
    </lineage>
</organism>
<reference evidence="1 2" key="1">
    <citation type="journal article" date="2012" name="Genome Biol.">
        <title>Genome and low-iron response of an oceanic diatom adapted to chronic iron limitation.</title>
        <authorList>
            <person name="Lommer M."/>
            <person name="Specht M."/>
            <person name="Roy A.S."/>
            <person name="Kraemer L."/>
            <person name="Andreson R."/>
            <person name="Gutowska M.A."/>
            <person name="Wolf J."/>
            <person name="Bergner S.V."/>
            <person name="Schilhabel M.B."/>
            <person name="Klostermeier U.C."/>
            <person name="Beiko R.G."/>
            <person name="Rosenstiel P."/>
            <person name="Hippler M."/>
            <person name="Laroche J."/>
        </authorList>
    </citation>
    <scope>NUCLEOTIDE SEQUENCE [LARGE SCALE GENOMIC DNA]</scope>
    <source>
        <strain evidence="1 2">CCMP1005</strain>
    </source>
</reference>
<evidence type="ECO:0008006" key="3">
    <source>
        <dbReference type="Google" id="ProtNLM"/>
    </source>
</evidence>
<evidence type="ECO:0000313" key="2">
    <source>
        <dbReference type="Proteomes" id="UP000266841"/>
    </source>
</evidence>
<proteinExistence type="predicted"/>